<dbReference type="EMBL" id="AFRT01000921">
    <property type="protein sequence ID" value="ELU42129.1"/>
    <property type="molecule type" value="Genomic_DNA"/>
</dbReference>
<dbReference type="GO" id="GO:0005737">
    <property type="term" value="C:cytoplasm"/>
    <property type="evidence" value="ECO:0007669"/>
    <property type="project" value="InterPro"/>
</dbReference>
<dbReference type="Pfam" id="PF00221">
    <property type="entry name" value="Lyase_aromatic"/>
    <property type="match status" value="1"/>
</dbReference>
<reference evidence="3 4" key="1">
    <citation type="journal article" date="2013" name="Nat. Commun.">
        <title>The evolution and pathogenic mechanisms of the rice sheath blight pathogen.</title>
        <authorList>
            <person name="Zheng A."/>
            <person name="Lin R."/>
            <person name="Xu L."/>
            <person name="Qin P."/>
            <person name="Tang C."/>
            <person name="Ai P."/>
            <person name="Zhang D."/>
            <person name="Liu Y."/>
            <person name="Sun Z."/>
            <person name="Feng H."/>
            <person name="Wang Y."/>
            <person name="Chen Y."/>
            <person name="Liang X."/>
            <person name="Fu R."/>
            <person name="Li Q."/>
            <person name="Zhang J."/>
            <person name="Yu X."/>
            <person name="Xie Z."/>
            <person name="Ding L."/>
            <person name="Guan P."/>
            <person name="Tang J."/>
            <person name="Liang Y."/>
            <person name="Wang S."/>
            <person name="Deng Q."/>
            <person name="Li S."/>
            <person name="Zhu J."/>
            <person name="Wang L."/>
            <person name="Liu H."/>
            <person name="Li P."/>
        </authorList>
    </citation>
    <scope>NUCLEOTIDE SEQUENCE [LARGE SCALE GENOMIC DNA]</scope>
    <source>
        <strain evidence="4">AG-1 IA</strain>
    </source>
</reference>
<evidence type="ECO:0000313" key="4">
    <source>
        <dbReference type="Proteomes" id="UP000011668"/>
    </source>
</evidence>
<dbReference type="GO" id="GO:0016841">
    <property type="term" value="F:ammonia-lyase activity"/>
    <property type="evidence" value="ECO:0007669"/>
    <property type="project" value="InterPro"/>
</dbReference>
<comment type="similarity">
    <text evidence="1 2">Belongs to the PAL/histidase family.</text>
</comment>
<dbReference type="CDD" id="cd00332">
    <property type="entry name" value="PAL-HAL"/>
    <property type="match status" value="1"/>
</dbReference>
<name>L8X0H8_THACA</name>
<dbReference type="Gene3D" id="1.20.200.10">
    <property type="entry name" value="Fumarase/aspartase (Central domain)"/>
    <property type="match status" value="1"/>
</dbReference>
<dbReference type="InterPro" id="IPR023144">
    <property type="entry name" value="Phe_NH3-lyase_shielding_dom_sf"/>
</dbReference>
<dbReference type="STRING" id="983506.L8X0H8"/>
<dbReference type="InterPro" id="IPR024083">
    <property type="entry name" value="Fumarase/histidase_N"/>
</dbReference>
<dbReference type="InterPro" id="IPR022313">
    <property type="entry name" value="Phe/His_NH3-lyase_AS"/>
</dbReference>
<dbReference type="NCBIfam" id="TIGR01226">
    <property type="entry name" value="phe_am_lyase"/>
    <property type="match status" value="1"/>
</dbReference>
<evidence type="ECO:0000256" key="1">
    <source>
        <dbReference type="ARBA" id="ARBA00007238"/>
    </source>
</evidence>
<dbReference type="InterPro" id="IPR008948">
    <property type="entry name" value="L-Aspartase-like"/>
</dbReference>
<dbReference type="Proteomes" id="UP000011668">
    <property type="component" value="Unassembled WGS sequence"/>
</dbReference>
<dbReference type="InterPro" id="IPR005922">
    <property type="entry name" value="Phe_NH3-lyase"/>
</dbReference>
<dbReference type="PROSITE" id="PS00488">
    <property type="entry name" value="PAL_HISTIDASE"/>
    <property type="match status" value="1"/>
</dbReference>
<keyword evidence="2 3" id="KW-0456">Lyase</keyword>
<dbReference type="Gene3D" id="1.10.275.10">
    <property type="entry name" value="Fumarase/aspartase (N-terminal domain)"/>
    <property type="match status" value="1"/>
</dbReference>
<sequence>MMKSSLSLLTKAPRTIVDYLGFSERLPASLKLLRLDTDILHPTVSHLHHHSTFTMIMAVDAVPSSTTNGYTNGFHKPTIATPAYSTPSTSATMLETFITSQDTLQSHKSGKPVIVNGHNLTIPSVVAAARHGARVALDDSHDIKSRMTKAENAIEDKLRTGKSVYGISTGFGGSADTRTSQHLALGKALLQHQHSGILPSFTHPGHVAEDKPEAPLPLSDPLNTLSMPESWVRAAMLIRMNSLIRGHSGVRWELLERMVSILDNDITPLVPLRGSISASGDLSPLSYVAGTIFGNEQIRCYYGKRNGELPRQITSSRAALQAAGIEPLKLAAKEHLGLLNGTAFSAAVASLALNDAVHMGMLAQVLTAMGTEALVGTQGASVPGFQGLILFARPHPGQVEAAKHIWDLLEGSKLAQLGEEKEITIEEDEGKLRQDRYPLRTAPQFIGPQLEDILHAWSVVSQECNTTTDNPLIDGETGHVHHGGNFQAMAVTNAMEKTRLALHHLGKILFAQSTELLNPAFNRGLPPSLAASDPSVNYHAKGLDIASAAYVSELGFLANPVSTHVQSAEMHNQAVNSLALISARATVQALDVLSLLTASYLYLVCQAVDLRAQQRELATGVAQIINEELGKNFAAVSIASVQGPVFKAVMESYEVTSTMDAAPRMHTAAAAATAPLIELLPESDLAGIKAFRSAVGNRSGELYARLQGEYLRGERGAAPAAHLLGNTRPVYEFVRVELGVKMHGIDNLNRFEEGWTGLTVGQNVSVIYELVEALEAVESASIVIEVGGVGIVDIGGKGIAALDTP</sequence>
<dbReference type="InterPro" id="IPR001106">
    <property type="entry name" value="Aromatic_Lyase"/>
</dbReference>
<dbReference type="AlphaFoldDB" id="L8X0H8"/>
<comment type="caution">
    <text evidence="3">The sequence shown here is derived from an EMBL/GenBank/DDBJ whole genome shotgun (WGS) entry which is preliminary data.</text>
</comment>
<dbReference type="GO" id="GO:0006559">
    <property type="term" value="P:L-phenylalanine catabolic process"/>
    <property type="evidence" value="ECO:0007669"/>
    <property type="project" value="InterPro"/>
</dbReference>
<keyword evidence="4" id="KW-1185">Reference proteome</keyword>
<evidence type="ECO:0000313" key="3">
    <source>
        <dbReference type="EMBL" id="ELU42129.1"/>
    </source>
</evidence>
<dbReference type="OrthoDB" id="10051290at2759"/>
<dbReference type="Gene3D" id="1.10.274.20">
    <property type="entry name" value="Phenylalanine ammonia-lyase 1, domain 3"/>
    <property type="match status" value="1"/>
</dbReference>
<evidence type="ECO:0000256" key="2">
    <source>
        <dbReference type="RuleBase" id="RU003954"/>
    </source>
</evidence>
<accession>L8X0H8</accession>
<dbReference type="SUPFAM" id="SSF48557">
    <property type="entry name" value="L-aspartase-like"/>
    <property type="match status" value="1"/>
</dbReference>
<proteinExistence type="inferred from homology"/>
<dbReference type="HOGENOM" id="CLU_014801_3_1_1"/>
<dbReference type="OMA" id="GNFHGDY"/>
<dbReference type="PANTHER" id="PTHR10362">
    <property type="entry name" value="HISTIDINE AMMONIA-LYASE"/>
    <property type="match status" value="1"/>
</dbReference>
<organism evidence="3 4">
    <name type="scientific">Thanatephorus cucumeris (strain AG1-IA)</name>
    <name type="common">Rice sheath blight fungus</name>
    <name type="synonym">Rhizoctonia solani</name>
    <dbReference type="NCBI Taxonomy" id="983506"/>
    <lineage>
        <taxon>Eukaryota</taxon>
        <taxon>Fungi</taxon>
        <taxon>Dikarya</taxon>
        <taxon>Basidiomycota</taxon>
        <taxon>Agaricomycotina</taxon>
        <taxon>Agaricomycetes</taxon>
        <taxon>Cantharellales</taxon>
        <taxon>Ceratobasidiaceae</taxon>
        <taxon>Rhizoctonia</taxon>
        <taxon>Rhizoctonia solani AG-1</taxon>
    </lineage>
</organism>
<gene>
    <name evidence="3" type="ORF">AG1IA_03841</name>
</gene>
<protein>
    <submittedName>
        <fullName evidence="3">Phenylalanine ammonium lyase</fullName>
    </submittedName>
</protein>